<dbReference type="Proteomes" id="UP000189810">
    <property type="component" value="Chromosome I"/>
</dbReference>
<evidence type="ECO:0000256" key="2">
    <source>
        <dbReference type="ARBA" id="ARBA00022723"/>
    </source>
</evidence>
<dbReference type="InterPro" id="IPR014349">
    <property type="entry name" value="Rieske_Fe-S_prot"/>
</dbReference>
<proteinExistence type="predicted"/>
<dbReference type="Gene3D" id="2.102.10.10">
    <property type="entry name" value="Rieske [2Fe-2S] iron-sulphur domain"/>
    <property type="match status" value="1"/>
</dbReference>
<keyword evidence="3" id="KW-0408">Iron</keyword>
<dbReference type="STRING" id="381751.SAMN05444391_0560"/>
<dbReference type="RefSeq" id="WP_079653722.1">
    <property type="nucleotide sequence ID" value="NZ_LT670846.1"/>
</dbReference>
<name>A0A1M6R9F7_9AQUI</name>
<dbReference type="SUPFAM" id="SSF50022">
    <property type="entry name" value="ISP domain"/>
    <property type="match status" value="1"/>
</dbReference>
<accession>A0A1M6R9F7</accession>
<evidence type="ECO:0000256" key="5">
    <source>
        <dbReference type="ARBA" id="ARBA00023157"/>
    </source>
</evidence>
<dbReference type="EMBL" id="LT670846">
    <property type="protein sequence ID" value="SHK29094.1"/>
    <property type="molecule type" value="Genomic_DNA"/>
</dbReference>
<dbReference type="OrthoDB" id="25106at2"/>
<keyword evidence="5" id="KW-1015">Disulfide bond</keyword>
<keyword evidence="4" id="KW-0411">Iron-sulfur</keyword>
<keyword evidence="2" id="KW-0479">Metal-binding</keyword>
<gene>
    <name evidence="7" type="ORF">SAMN05444391_0560</name>
</gene>
<evidence type="ECO:0000256" key="3">
    <source>
        <dbReference type="ARBA" id="ARBA00023004"/>
    </source>
</evidence>
<evidence type="ECO:0000259" key="6">
    <source>
        <dbReference type="PROSITE" id="PS51296"/>
    </source>
</evidence>
<organism evidence="7 8">
    <name type="scientific">Thermocrinis minervae</name>
    <dbReference type="NCBI Taxonomy" id="381751"/>
    <lineage>
        <taxon>Bacteria</taxon>
        <taxon>Pseudomonadati</taxon>
        <taxon>Aquificota</taxon>
        <taxon>Aquificia</taxon>
        <taxon>Aquificales</taxon>
        <taxon>Aquificaceae</taxon>
        <taxon>Thermocrinis</taxon>
    </lineage>
</organism>
<reference evidence="7 8" key="1">
    <citation type="submission" date="2016-11" db="EMBL/GenBank/DDBJ databases">
        <authorList>
            <person name="Jaros S."/>
            <person name="Januszkiewicz K."/>
            <person name="Wedrychowicz H."/>
        </authorList>
    </citation>
    <scope>NUCLEOTIDE SEQUENCE [LARGE SCALE GENOMIC DNA]</scope>
    <source>
        <strain evidence="7 8">DSM 19557</strain>
    </source>
</reference>
<evidence type="ECO:0000256" key="1">
    <source>
        <dbReference type="ARBA" id="ARBA00022714"/>
    </source>
</evidence>
<dbReference type="PANTHER" id="PTHR10134">
    <property type="entry name" value="CYTOCHROME B-C1 COMPLEX SUBUNIT RIESKE, MITOCHONDRIAL"/>
    <property type="match status" value="1"/>
</dbReference>
<dbReference type="GO" id="GO:0051537">
    <property type="term" value="F:2 iron, 2 sulfur cluster binding"/>
    <property type="evidence" value="ECO:0007669"/>
    <property type="project" value="UniProtKB-KW"/>
</dbReference>
<evidence type="ECO:0000313" key="7">
    <source>
        <dbReference type="EMBL" id="SHK29094.1"/>
    </source>
</evidence>
<dbReference type="Pfam" id="PF00355">
    <property type="entry name" value="Rieske"/>
    <property type="match status" value="1"/>
</dbReference>
<sequence>MDRRDFIKVCATLAVASSLNPSLISNVLANQENLLKRYNKALLVDEKGNPITESQLKQEETYIFFYPYASTPCFLINLGKEVKPTQVKLKDGKTYTWQGGIGSKKSLVAYSAICPHQWSYPTPDYAFISYYAMDKPSETTKKAGVIQCCAHLSIFDPVEGGQVVEGPAEVPLAAIILEEEDGKLYAVGVLGVDQFEPFFENFKQDLRERYGSTAKAKVLVDRCVVMEVSKYVKQPIRC</sequence>
<evidence type="ECO:0000256" key="4">
    <source>
        <dbReference type="ARBA" id="ARBA00023014"/>
    </source>
</evidence>
<keyword evidence="1" id="KW-0001">2Fe-2S</keyword>
<dbReference type="InterPro" id="IPR017941">
    <property type="entry name" value="Rieske_2Fe-2S"/>
</dbReference>
<keyword evidence="8" id="KW-1185">Reference proteome</keyword>
<protein>
    <submittedName>
        <fullName evidence="7">Rieske Fe-S protein</fullName>
    </submittedName>
</protein>
<dbReference type="InterPro" id="IPR036922">
    <property type="entry name" value="Rieske_2Fe-2S_sf"/>
</dbReference>
<evidence type="ECO:0000313" key="8">
    <source>
        <dbReference type="Proteomes" id="UP000189810"/>
    </source>
</evidence>
<dbReference type="GO" id="GO:0046872">
    <property type="term" value="F:metal ion binding"/>
    <property type="evidence" value="ECO:0007669"/>
    <property type="project" value="UniProtKB-KW"/>
</dbReference>
<dbReference type="AlphaFoldDB" id="A0A1M6R9F7"/>
<dbReference type="PROSITE" id="PS51296">
    <property type="entry name" value="RIESKE"/>
    <property type="match status" value="1"/>
</dbReference>
<feature type="domain" description="Rieske" evidence="6">
    <location>
        <begin position="70"/>
        <end position="186"/>
    </location>
</feature>